<evidence type="ECO:0000259" key="3">
    <source>
        <dbReference type="Pfam" id="PF05368"/>
    </source>
</evidence>
<proteinExistence type="inferred from homology"/>
<dbReference type="PANTHER" id="PTHR42748">
    <property type="entry name" value="NITROGEN METABOLITE REPRESSION PROTEIN NMRA FAMILY MEMBER"/>
    <property type="match status" value="1"/>
</dbReference>
<accession>A0A8H6XWA7</accession>
<dbReference type="Proteomes" id="UP000620124">
    <property type="component" value="Unassembled WGS sequence"/>
</dbReference>
<dbReference type="EMBL" id="JACAZI010000011">
    <property type="protein sequence ID" value="KAF7348743.1"/>
    <property type="molecule type" value="Genomic_DNA"/>
</dbReference>
<dbReference type="PANTHER" id="PTHR42748:SF7">
    <property type="entry name" value="NMRA LIKE REDOX SENSOR 1-RELATED"/>
    <property type="match status" value="1"/>
</dbReference>
<comment type="similarity">
    <text evidence="1">Belongs to the NmrA-type oxidoreductase family.</text>
</comment>
<evidence type="ECO:0000256" key="1">
    <source>
        <dbReference type="ARBA" id="ARBA00006328"/>
    </source>
</evidence>
<comment type="caution">
    <text evidence="4">The sequence shown here is derived from an EMBL/GenBank/DDBJ whole genome shotgun (WGS) entry which is preliminary data.</text>
</comment>
<sequence length="322" mass="34758">MADAEPEAASGKIVLVMLSTGKQGGAVVRALAKANESAPSDAPPPWLILAQTRDPTSAKSKALSSLPGVRLHKGTPTDPLPLFTTAPGPVYAVFSVQQSVDNPKGVAGETVEANALADAAAKHDVKHFVYTSVNFGGAEGKKTYVPHFESKRLAEEHLQAKHPKLPVTILRPVTFMDQLVVGDPASAIVRVTKIMFLTQLKATTRLKLIACSDIGGVAALVLQNPDRYIGKDVDLAGDELSPAELEEGWREVFGEEMRPKMMGGGVLAWAIRTGMKELRLMFKFFNEIGFNADIPALREQYPELKDWKTFLSTEVKLKSATA</sequence>
<dbReference type="Gene3D" id="3.40.50.720">
    <property type="entry name" value="NAD(P)-binding Rossmann-like Domain"/>
    <property type="match status" value="1"/>
</dbReference>
<protein>
    <submittedName>
        <fullName evidence="4">NmrA domain-containing protein</fullName>
    </submittedName>
</protein>
<keyword evidence="5" id="KW-1185">Reference proteome</keyword>
<dbReference type="Gene3D" id="3.90.25.10">
    <property type="entry name" value="UDP-galactose 4-epimerase, domain 1"/>
    <property type="match status" value="1"/>
</dbReference>
<dbReference type="Pfam" id="PF05368">
    <property type="entry name" value="NmrA"/>
    <property type="match status" value="1"/>
</dbReference>
<dbReference type="InterPro" id="IPR008030">
    <property type="entry name" value="NmrA-like"/>
</dbReference>
<dbReference type="InterPro" id="IPR036291">
    <property type="entry name" value="NAD(P)-bd_dom_sf"/>
</dbReference>
<organism evidence="4 5">
    <name type="scientific">Mycena venus</name>
    <dbReference type="NCBI Taxonomy" id="2733690"/>
    <lineage>
        <taxon>Eukaryota</taxon>
        <taxon>Fungi</taxon>
        <taxon>Dikarya</taxon>
        <taxon>Basidiomycota</taxon>
        <taxon>Agaricomycotina</taxon>
        <taxon>Agaricomycetes</taxon>
        <taxon>Agaricomycetidae</taxon>
        <taxon>Agaricales</taxon>
        <taxon>Marasmiineae</taxon>
        <taxon>Mycenaceae</taxon>
        <taxon>Mycena</taxon>
    </lineage>
</organism>
<dbReference type="SUPFAM" id="SSF51735">
    <property type="entry name" value="NAD(P)-binding Rossmann-fold domains"/>
    <property type="match status" value="1"/>
</dbReference>
<evidence type="ECO:0000256" key="2">
    <source>
        <dbReference type="ARBA" id="ARBA00022857"/>
    </source>
</evidence>
<dbReference type="InterPro" id="IPR051164">
    <property type="entry name" value="NmrA-like_oxidored"/>
</dbReference>
<name>A0A8H6XWA7_9AGAR</name>
<dbReference type="GO" id="GO:0005634">
    <property type="term" value="C:nucleus"/>
    <property type="evidence" value="ECO:0007669"/>
    <property type="project" value="TreeGrafter"/>
</dbReference>
<evidence type="ECO:0000313" key="5">
    <source>
        <dbReference type="Proteomes" id="UP000620124"/>
    </source>
</evidence>
<feature type="domain" description="NmrA-like" evidence="3">
    <location>
        <begin position="12"/>
        <end position="292"/>
    </location>
</feature>
<reference evidence="4" key="1">
    <citation type="submission" date="2020-05" db="EMBL/GenBank/DDBJ databases">
        <title>Mycena genomes resolve the evolution of fungal bioluminescence.</title>
        <authorList>
            <person name="Tsai I.J."/>
        </authorList>
    </citation>
    <scope>NUCLEOTIDE SEQUENCE</scope>
    <source>
        <strain evidence="4">CCC161011</strain>
    </source>
</reference>
<dbReference type="AlphaFoldDB" id="A0A8H6XWA7"/>
<gene>
    <name evidence="4" type="ORF">MVEN_01393400</name>
</gene>
<evidence type="ECO:0000313" key="4">
    <source>
        <dbReference type="EMBL" id="KAF7348743.1"/>
    </source>
</evidence>
<dbReference type="OrthoDB" id="9997102at2759"/>
<keyword evidence="2" id="KW-0521">NADP</keyword>